<dbReference type="Gene3D" id="2.20.25.90">
    <property type="entry name" value="ADC-like domains"/>
    <property type="match status" value="1"/>
</dbReference>
<evidence type="ECO:0000259" key="6">
    <source>
        <dbReference type="PROSITE" id="PS51669"/>
    </source>
</evidence>
<comment type="caution">
    <text evidence="7">The sequence shown here is derived from an EMBL/GenBank/DDBJ whole genome shotgun (WGS) entry which is preliminary data.</text>
</comment>
<dbReference type="InterPro" id="IPR006657">
    <property type="entry name" value="MoPterin_dinucl-bd_dom"/>
</dbReference>
<sequence>MTTRTAYRICSLCEAGCGLEIQFDGDRATKVRGDAADPFSKGYACPKGIALGDFDQDPDRLTAPLVRQADGSFAEVGWDEAFAAVEAGLGRVTEAHGKDAVALYYGNPVIHTIAVPLYLRLLHQFLGTRNLFGSSTVDQMPKNVSSGLMFGDPWAVPVPDIDRTDHLLVLGANPVVSNGSVWTVPDLPGRIRALRARGGRLVVIDPRRTRTAEVADRHVAVRPGTDAYLLFAMVNTLLQEGLAVEPDPDRFAGHGELTRIAAEFTPESVAAVCGVDARTVRTLARELAAARAAAVYARIGACTAPFATLTNWLVDVLNTLTGNLDRPGGAMFGVPQHNAVTVTEPFAIGRWHSRVRALPEVMGEFPTATLADEIDTPGEGQVRALIALAANPVLAVPNGERLDRALAGLDFMVAVDPYLNETTRHAHVVLPPPRLMQSGHFDIVLSRLAVRRVARYSPPSLPLEPGRPSESAILAKLTLIAAGYGAGADPAALDAMVVDKTLEAVLAAPGSPLAGRDPAELKAMLTGADSVERRLDLMVRLSPMGDVFGLRPDGLNLAALLANPHGIDLGELLPRLNEVVRTASGRVELYPEPIAAEAKRLAAQLRDTQPGTHGPSGFLLVGRRHLRSANGWTHNIPALSGGSNRCTLEINPADAERLGIEAGQKVEVRGRAGEVVVEAEPTDRVGPGVVSLPHGWGHGRPGSRQNQAALRPGVNVNALTDEFVIDPLSGNAVFNAVPVEVAPARG</sequence>
<dbReference type="RefSeq" id="WP_189132812.1">
    <property type="nucleotide sequence ID" value="NZ_BMMS01000015.1"/>
</dbReference>
<reference evidence="7" key="2">
    <citation type="submission" date="2020-09" db="EMBL/GenBank/DDBJ databases">
        <authorList>
            <person name="Sun Q."/>
            <person name="Zhou Y."/>
        </authorList>
    </citation>
    <scope>NUCLEOTIDE SEQUENCE</scope>
    <source>
        <strain evidence="7">CGMCC 4.7201</strain>
    </source>
</reference>
<dbReference type="InterPro" id="IPR050123">
    <property type="entry name" value="Prok_molybdopt-oxidoreductase"/>
</dbReference>
<dbReference type="PANTHER" id="PTHR43105">
    <property type="entry name" value="RESPIRATORY NITRATE REDUCTASE"/>
    <property type="match status" value="1"/>
</dbReference>
<accession>A0A917ZS58</accession>
<reference evidence="7" key="1">
    <citation type="journal article" date="2014" name="Int. J. Syst. Evol. Microbiol.">
        <title>Complete genome sequence of Corynebacterium casei LMG S-19264T (=DSM 44701T), isolated from a smear-ripened cheese.</title>
        <authorList>
            <consortium name="US DOE Joint Genome Institute (JGI-PGF)"/>
            <person name="Walter F."/>
            <person name="Albersmeier A."/>
            <person name="Kalinowski J."/>
            <person name="Ruckert C."/>
        </authorList>
    </citation>
    <scope>NUCLEOTIDE SEQUENCE</scope>
    <source>
        <strain evidence="7">CGMCC 4.7201</strain>
    </source>
</reference>
<dbReference type="Proteomes" id="UP000641932">
    <property type="component" value="Unassembled WGS sequence"/>
</dbReference>
<dbReference type="PROSITE" id="PS51669">
    <property type="entry name" value="4FE4S_MOW_BIS_MGD"/>
    <property type="match status" value="1"/>
</dbReference>
<dbReference type="GO" id="GO:0043546">
    <property type="term" value="F:molybdopterin cofactor binding"/>
    <property type="evidence" value="ECO:0007669"/>
    <property type="project" value="InterPro"/>
</dbReference>
<dbReference type="Pfam" id="PF00384">
    <property type="entry name" value="Molybdopterin"/>
    <property type="match status" value="1"/>
</dbReference>
<gene>
    <name evidence="7" type="ORF">GCM10012280_36860</name>
</gene>
<dbReference type="InterPro" id="IPR006656">
    <property type="entry name" value="Mopterin_OxRdtase"/>
</dbReference>
<protein>
    <submittedName>
        <fullName evidence="7">Dehydrogenase</fullName>
    </submittedName>
</protein>
<dbReference type="Gene3D" id="3.40.228.10">
    <property type="entry name" value="Dimethylsulfoxide Reductase, domain 2"/>
    <property type="match status" value="1"/>
</dbReference>
<proteinExistence type="predicted"/>
<dbReference type="EMBL" id="BMMS01000015">
    <property type="protein sequence ID" value="GGO90711.1"/>
    <property type="molecule type" value="Genomic_DNA"/>
</dbReference>
<evidence type="ECO:0000256" key="2">
    <source>
        <dbReference type="ARBA" id="ARBA00022723"/>
    </source>
</evidence>
<keyword evidence="5" id="KW-0411">Iron-sulfur</keyword>
<dbReference type="SUPFAM" id="SSF53706">
    <property type="entry name" value="Formate dehydrogenase/DMSO reductase, domains 1-3"/>
    <property type="match status" value="1"/>
</dbReference>
<evidence type="ECO:0000313" key="8">
    <source>
        <dbReference type="Proteomes" id="UP000641932"/>
    </source>
</evidence>
<dbReference type="SMART" id="SM00926">
    <property type="entry name" value="Molybdop_Fe4S4"/>
    <property type="match status" value="1"/>
</dbReference>
<keyword evidence="4" id="KW-0408">Iron</keyword>
<evidence type="ECO:0000313" key="7">
    <source>
        <dbReference type="EMBL" id="GGO90711.1"/>
    </source>
</evidence>
<dbReference type="GO" id="GO:0016020">
    <property type="term" value="C:membrane"/>
    <property type="evidence" value="ECO:0007669"/>
    <property type="project" value="TreeGrafter"/>
</dbReference>
<dbReference type="Gene3D" id="3.40.50.740">
    <property type="match status" value="1"/>
</dbReference>
<dbReference type="GO" id="GO:0046872">
    <property type="term" value="F:metal ion binding"/>
    <property type="evidence" value="ECO:0007669"/>
    <property type="project" value="UniProtKB-KW"/>
</dbReference>
<dbReference type="SUPFAM" id="SSF50692">
    <property type="entry name" value="ADC-like"/>
    <property type="match status" value="1"/>
</dbReference>
<dbReference type="InterPro" id="IPR009010">
    <property type="entry name" value="Asp_de-COase-like_dom_sf"/>
</dbReference>
<dbReference type="PANTHER" id="PTHR43105:SF9">
    <property type="entry name" value="NADPH-FE(3+) OXIDOREDUCTASE SUBUNIT ALPHA"/>
    <property type="match status" value="1"/>
</dbReference>
<keyword evidence="8" id="KW-1185">Reference proteome</keyword>
<dbReference type="Pfam" id="PF04879">
    <property type="entry name" value="Molybdop_Fe4S4"/>
    <property type="match status" value="1"/>
</dbReference>
<evidence type="ECO:0000256" key="1">
    <source>
        <dbReference type="ARBA" id="ARBA00022485"/>
    </source>
</evidence>
<feature type="domain" description="4Fe-4S Mo/W bis-MGD-type" evidence="6">
    <location>
        <begin position="3"/>
        <end position="59"/>
    </location>
</feature>
<keyword evidence="3" id="KW-0560">Oxidoreductase</keyword>
<dbReference type="Gene3D" id="2.40.40.20">
    <property type="match status" value="1"/>
</dbReference>
<dbReference type="GO" id="GO:0016491">
    <property type="term" value="F:oxidoreductase activity"/>
    <property type="evidence" value="ECO:0007669"/>
    <property type="project" value="UniProtKB-KW"/>
</dbReference>
<dbReference type="InterPro" id="IPR006963">
    <property type="entry name" value="Mopterin_OxRdtase_4Fe-4S_dom"/>
</dbReference>
<organism evidence="7 8">
    <name type="scientific">Wenjunlia tyrosinilytica</name>
    <dbReference type="NCBI Taxonomy" id="1544741"/>
    <lineage>
        <taxon>Bacteria</taxon>
        <taxon>Bacillati</taxon>
        <taxon>Actinomycetota</taxon>
        <taxon>Actinomycetes</taxon>
        <taxon>Kitasatosporales</taxon>
        <taxon>Streptomycetaceae</taxon>
        <taxon>Wenjunlia</taxon>
    </lineage>
</organism>
<name>A0A917ZS58_9ACTN</name>
<keyword evidence="2" id="KW-0479">Metal-binding</keyword>
<evidence type="ECO:0000256" key="5">
    <source>
        <dbReference type="ARBA" id="ARBA00023014"/>
    </source>
</evidence>
<dbReference type="Pfam" id="PF01568">
    <property type="entry name" value="Molydop_binding"/>
    <property type="match status" value="1"/>
</dbReference>
<dbReference type="AlphaFoldDB" id="A0A917ZS58"/>
<evidence type="ECO:0000256" key="3">
    <source>
        <dbReference type="ARBA" id="ARBA00023002"/>
    </source>
</evidence>
<keyword evidence="1" id="KW-0004">4Fe-4S</keyword>
<dbReference type="GO" id="GO:0051539">
    <property type="term" value="F:4 iron, 4 sulfur cluster binding"/>
    <property type="evidence" value="ECO:0007669"/>
    <property type="project" value="UniProtKB-KW"/>
</dbReference>
<evidence type="ECO:0000256" key="4">
    <source>
        <dbReference type="ARBA" id="ARBA00023004"/>
    </source>
</evidence>